<dbReference type="RefSeq" id="WP_095420923.1">
    <property type="nucleotide sequence ID" value="NZ_CP022990.1"/>
</dbReference>
<dbReference type="NCBIfam" id="NF040713">
    <property type="entry name" value="ZapE"/>
    <property type="match status" value="1"/>
</dbReference>
<organism evidence="3 4">
    <name type="scientific">Paraburkholderia aromaticivorans</name>
    <dbReference type="NCBI Taxonomy" id="2026199"/>
    <lineage>
        <taxon>Bacteria</taxon>
        <taxon>Pseudomonadati</taxon>
        <taxon>Pseudomonadota</taxon>
        <taxon>Betaproteobacteria</taxon>
        <taxon>Burkholderiales</taxon>
        <taxon>Burkholderiaceae</taxon>
        <taxon>Paraburkholderia</taxon>
    </lineage>
</organism>
<evidence type="ECO:0000313" key="4">
    <source>
        <dbReference type="Proteomes" id="UP000215158"/>
    </source>
</evidence>
<dbReference type="Proteomes" id="UP000215158">
    <property type="component" value="Chromosome 2"/>
</dbReference>
<keyword evidence="2" id="KW-0067">ATP-binding</keyword>
<evidence type="ECO:0000313" key="3">
    <source>
        <dbReference type="EMBL" id="ASW01011.1"/>
    </source>
</evidence>
<protein>
    <submittedName>
        <fullName evidence="3">Cell division protein ZapE</fullName>
    </submittedName>
</protein>
<dbReference type="GO" id="GO:0032153">
    <property type="term" value="C:cell division site"/>
    <property type="evidence" value="ECO:0007669"/>
    <property type="project" value="TreeGrafter"/>
</dbReference>
<evidence type="ECO:0000256" key="1">
    <source>
        <dbReference type="ARBA" id="ARBA00022741"/>
    </source>
</evidence>
<dbReference type="GO" id="GO:0005737">
    <property type="term" value="C:cytoplasm"/>
    <property type="evidence" value="ECO:0007669"/>
    <property type="project" value="TreeGrafter"/>
</dbReference>
<dbReference type="OrthoDB" id="9774491at2"/>
<dbReference type="PANTHER" id="PTHR12169">
    <property type="entry name" value="ATPASE N2B"/>
    <property type="match status" value="1"/>
</dbReference>
<evidence type="ECO:0000256" key="2">
    <source>
        <dbReference type="ARBA" id="ARBA00022840"/>
    </source>
</evidence>
<dbReference type="EMBL" id="CP022990">
    <property type="protein sequence ID" value="ASW01011.1"/>
    <property type="molecule type" value="Genomic_DNA"/>
</dbReference>
<dbReference type="Gene3D" id="3.40.50.300">
    <property type="entry name" value="P-loop containing nucleotide triphosphate hydrolases"/>
    <property type="match status" value="1"/>
</dbReference>
<dbReference type="SUPFAM" id="SSF52540">
    <property type="entry name" value="P-loop containing nucleoside triphosphate hydrolases"/>
    <property type="match status" value="1"/>
</dbReference>
<accession>A0A248VPT1</accession>
<dbReference type="InterPro" id="IPR027417">
    <property type="entry name" value="P-loop_NTPase"/>
</dbReference>
<keyword evidence="3" id="KW-0132">Cell division</keyword>
<dbReference type="Pfam" id="PF03969">
    <property type="entry name" value="AFG1_ATPase"/>
    <property type="match status" value="1"/>
</dbReference>
<dbReference type="InterPro" id="IPR005654">
    <property type="entry name" value="ATPase_AFG1-like"/>
</dbReference>
<dbReference type="GO" id="GO:0016887">
    <property type="term" value="F:ATP hydrolysis activity"/>
    <property type="evidence" value="ECO:0007669"/>
    <property type="project" value="InterPro"/>
</dbReference>
<keyword evidence="3" id="KW-0131">Cell cycle</keyword>
<keyword evidence="4" id="KW-1185">Reference proteome</keyword>
<dbReference type="GO" id="GO:0051301">
    <property type="term" value="P:cell division"/>
    <property type="evidence" value="ECO:0007669"/>
    <property type="project" value="UniProtKB-KW"/>
</dbReference>
<keyword evidence="1" id="KW-0547">Nucleotide-binding</keyword>
<proteinExistence type="predicted"/>
<dbReference type="GO" id="GO:0005524">
    <property type="term" value="F:ATP binding"/>
    <property type="evidence" value="ECO:0007669"/>
    <property type="project" value="UniProtKB-KW"/>
</dbReference>
<sequence length="368" mass="40781">MFDEAQVTRTLAARGVVPDASQRAAIAALASLLGAHGQSARSSGGALALQGVYCHGLPGRGKSLVVDTVFELANCRKRRLHFHEFLREMNRRLVSEPRGDDRLGSVSRQWLDGSELLCFDEFHVHDIADAFLMGRFLDTAIELGTRIVLTSNYAPDGLLCDQEFHERFLPTIDQIKRGFTVIHFDGARDYRFGGEQAEAPRFFAPLGSATADALRQVFVRYEGNETLHPVTLSAAGRPLAARAAGAALLWADFENLCVASRSHLDYLELAEQWHGLMLDNLRTEWLTHPHTLQRLVWLVDIFYDRKRALFIASDAPIAAALGGLEGAHDLSRTLSRLAEMQSRAYRSTLDRARATSADMPEDAVDDPV</sequence>
<reference evidence="3 4" key="1">
    <citation type="submission" date="2017-08" db="EMBL/GenBank/DDBJ databases">
        <title>Identification and genetic characteristics of simultaneous BTEX- and naphthalene-degrading Paraburkholderia sp. BN5 isolated from petroleum-contaminated soil.</title>
        <authorList>
            <person name="Lee Y."/>
            <person name="Jeon C.O."/>
        </authorList>
    </citation>
    <scope>NUCLEOTIDE SEQUENCE [LARGE SCALE GENOMIC DNA]</scope>
    <source>
        <strain evidence="3 4">BN5</strain>
    </source>
</reference>
<name>A0A248VPT1_9BURK</name>
<dbReference type="AlphaFoldDB" id="A0A248VPT1"/>
<dbReference type="PANTHER" id="PTHR12169:SF6">
    <property type="entry name" value="AFG1-LIKE ATPASE"/>
    <property type="match status" value="1"/>
</dbReference>
<dbReference type="KEGG" id="parb:CJU94_22605"/>
<gene>
    <name evidence="3" type="ORF">CJU94_22605</name>
</gene>